<dbReference type="AlphaFoldDB" id="A0A8J7MVC0"/>
<proteinExistence type="predicted"/>
<dbReference type="EMBL" id="JAESVP010000004">
    <property type="protein sequence ID" value="MBL4928174.1"/>
    <property type="molecule type" value="Genomic_DNA"/>
</dbReference>
<organism evidence="1 2">
    <name type="scientific">Fuscibacter oryzae</name>
    <dbReference type="NCBI Taxonomy" id="2803939"/>
    <lineage>
        <taxon>Bacteria</taxon>
        <taxon>Pseudomonadati</taxon>
        <taxon>Pseudomonadota</taxon>
        <taxon>Alphaproteobacteria</taxon>
        <taxon>Rhodobacterales</taxon>
        <taxon>Paracoccaceae</taxon>
        <taxon>Fuscibacter</taxon>
    </lineage>
</organism>
<gene>
    <name evidence="1" type="ORF">JI744_08675</name>
</gene>
<keyword evidence="2" id="KW-1185">Reference proteome</keyword>
<protein>
    <submittedName>
        <fullName evidence="1">Uncharacterized protein</fullName>
    </submittedName>
</protein>
<dbReference type="RefSeq" id="WP_202659646.1">
    <property type="nucleotide sequence ID" value="NZ_JAESVP010000004.1"/>
</dbReference>
<dbReference type="Proteomes" id="UP000619033">
    <property type="component" value="Unassembled WGS sequence"/>
</dbReference>
<reference evidence="1" key="1">
    <citation type="submission" date="2021-01" db="EMBL/GenBank/DDBJ databases">
        <title>Genome seq and assembly of Tabrizicola sp. KVB23.</title>
        <authorList>
            <person name="Chhetri G."/>
        </authorList>
    </citation>
    <scope>NUCLEOTIDE SEQUENCE</scope>
    <source>
        <strain evidence="1">KVB23</strain>
    </source>
</reference>
<comment type="caution">
    <text evidence="1">The sequence shown here is derived from an EMBL/GenBank/DDBJ whole genome shotgun (WGS) entry which is preliminary data.</text>
</comment>
<evidence type="ECO:0000313" key="1">
    <source>
        <dbReference type="EMBL" id="MBL4928174.1"/>
    </source>
</evidence>
<evidence type="ECO:0000313" key="2">
    <source>
        <dbReference type="Proteomes" id="UP000619033"/>
    </source>
</evidence>
<accession>A0A8J7MVC0</accession>
<name>A0A8J7MVC0_9RHOB</name>
<sequence>MKHLIDHRKPAGATRMQHFLRVARDRSESPWRGLWQKPHQRGTSNRKAVEFARIERGRSV</sequence>